<protein>
    <submittedName>
        <fullName evidence="1">Uncharacterized protein</fullName>
    </submittedName>
</protein>
<reference evidence="1 2" key="1">
    <citation type="journal article" date="2015" name="Antonie Van Leeuwenhoek">
        <title>Prauserella endophytica sp. nov., an endophytic actinobacterium isolated from Tamarix taklamakanensis.</title>
        <authorList>
            <person name="Liu J.M."/>
            <person name="Habden X."/>
            <person name="Guo L."/>
            <person name="Tuo L."/>
            <person name="Jiang Z.K."/>
            <person name="Liu S.W."/>
            <person name="Liu X.F."/>
            <person name="Chen L."/>
            <person name="Li R.F."/>
            <person name="Zhang Y.Q."/>
            <person name="Sun C.H."/>
        </authorList>
    </citation>
    <scope>NUCLEOTIDE SEQUENCE [LARGE SCALE GENOMIC DNA]</scope>
    <source>
        <strain evidence="1 2">CGMCC 4.7182</strain>
    </source>
</reference>
<gene>
    <name evidence="1" type="ORF">FCN18_30455</name>
</gene>
<name>A0ABY2RW91_9PSEU</name>
<dbReference type="RefSeq" id="WP_137096700.1">
    <property type="nucleotide sequence ID" value="NZ_SWMS01000024.1"/>
</dbReference>
<sequence>MAQRGEFGPEDAPIIGVARWEPGKGGGVREIPPDTCPWGHDVRPDGSMWVGWHHGHSLRMYTCRACYQAGGGGYWCVQKDERAMWQAHLDGGGTLPPGQTIDSLVR</sequence>
<dbReference type="Proteomes" id="UP000309992">
    <property type="component" value="Unassembled WGS sequence"/>
</dbReference>
<evidence type="ECO:0000313" key="2">
    <source>
        <dbReference type="Proteomes" id="UP000309992"/>
    </source>
</evidence>
<evidence type="ECO:0000313" key="1">
    <source>
        <dbReference type="EMBL" id="TKG63095.1"/>
    </source>
</evidence>
<keyword evidence="2" id="KW-1185">Reference proteome</keyword>
<accession>A0ABY2RW91</accession>
<dbReference type="EMBL" id="SWMS01000024">
    <property type="protein sequence ID" value="TKG63095.1"/>
    <property type="molecule type" value="Genomic_DNA"/>
</dbReference>
<organism evidence="1 2">
    <name type="scientific">Prauserella endophytica</name>
    <dbReference type="NCBI Taxonomy" id="1592324"/>
    <lineage>
        <taxon>Bacteria</taxon>
        <taxon>Bacillati</taxon>
        <taxon>Actinomycetota</taxon>
        <taxon>Actinomycetes</taxon>
        <taxon>Pseudonocardiales</taxon>
        <taxon>Pseudonocardiaceae</taxon>
        <taxon>Prauserella</taxon>
        <taxon>Prauserella coralliicola group</taxon>
    </lineage>
</organism>
<proteinExistence type="predicted"/>
<comment type="caution">
    <text evidence="1">The sequence shown here is derived from an EMBL/GenBank/DDBJ whole genome shotgun (WGS) entry which is preliminary data.</text>
</comment>